<reference evidence="2" key="1">
    <citation type="submission" date="2014-11" db="EMBL/GenBank/DDBJ databases">
        <authorList>
            <person name="Amaro Gonzalez C."/>
        </authorList>
    </citation>
    <scope>NUCLEOTIDE SEQUENCE</scope>
</reference>
<protein>
    <submittedName>
        <fullName evidence="2">Uncharacterized protein</fullName>
    </submittedName>
</protein>
<reference evidence="2" key="2">
    <citation type="journal article" date="2015" name="Fish Shellfish Immunol.">
        <title>Early steps in the European eel (Anguilla anguilla)-Vibrio vulnificus interaction in the gills: Role of the RtxA13 toxin.</title>
        <authorList>
            <person name="Callol A."/>
            <person name="Pajuelo D."/>
            <person name="Ebbesson L."/>
            <person name="Teles M."/>
            <person name="MacKenzie S."/>
            <person name="Amaro C."/>
        </authorList>
    </citation>
    <scope>NUCLEOTIDE SEQUENCE</scope>
</reference>
<dbReference type="AlphaFoldDB" id="A0A0E9VW86"/>
<sequence>MNLTLLQDLVTVFCLFCLFFRCHLMSILQKREKLQGNYWLLVIF</sequence>
<dbReference type="EMBL" id="GBXM01027059">
    <property type="protein sequence ID" value="JAH81518.1"/>
    <property type="molecule type" value="Transcribed_RNA"/>
</dbReference>
<keyword evidence="1" id="KW-1133">Transmembrane helix</keyword>
<keyword evidence="1" id="KW-0812">Transmembrane</keyword>
<name>A0A0E9VW86_ANGAN</name>
<feature type="transmembrane region" description="Helical" evidence="1">
    <location>
        <begin position="6"/>
        <end position="24"/>
    </location>
</feature>
<evidence type="ECO:0000313" key="2">
    <source>
        <dbReference type="EMBL" id="JAH81518.1"/>
    </source>
</evidence>
<keyword evidence="1" id="KW-0472">Membrane</keyword>
<accession>A0A0E9VW86</accession>
<organism evidence="2">
    <name type="scientific">Anguilla anguilla</name>
    <name type="common">European freshwater eel</name>
    <name type="synonym">Muraena anguilla</name>
    <dbReference type="NCBI Taxonomy" id="7936"/>
    <lineage>
        <taxon>Eukaryota</taxon>
        <taxon>Metazoa</taxon>
        <taxon>Chordata</taxon>
        <taxon>Craniata</taxon>
        <taxon>Vertebrata</taxon>
        <taxon>Euteleostomi</taxon>
        <taxon>Actinopterygii</taxon>
        <taxon>Neopterygii</taxon>
        <taxon>Teleostei</taxon>
        <taxon>Anguilliformes</taxon>
        <taxon>Anguillidae</taxon>
        <taxon>Anguilla</taxon>
    </lineage>
</organism>
<evidence type="ECO:0000256" key="1">
    <source>
        <dbReference type="SAM" id="Phobius"/>
    </source>
</evidence>
<proteinExistence type="predicted"/>